<evidence type="ECO:0000256" key="2">
    <source>
        <dbReference type="ARBA" id="ARBA00007727"/>
    </source>
</evidence>
<dbReference type="PANTHER" id="PTHR32285:SF242">
    <property type="entry name" value="PMR5_CAS1P GDSL_SGNH-LIKE ACYL-ESTERASE FAMILY PROTEIN"/>
    <property type="match status" value="1"/>
</dbReference>
<keyword evidence="3 8" id="KW-0812">Transmembrane</keyword>
<evidence type="ECO:0000256" key="1">
    <source>
        <dbReference type="ARBA" id="ARBA00004167"/>
    </source>
</evidence>
<dbReference type="GO" id="GO:0016020">
    <property type="term" value="C:membrane"/>
    <property type="evidence" value="ECO:0007669"/>
    <property type="project" value="UniProtKB-SubCell"/>
</dbReference>
<evidence type="ECO:0000256" key="7">
    <source>
        <dbReference type="SAM" id="MobiDB-lite"/>
    </source>
</evidence>
<evidence type="ECO:0000259" key="10">
    <source>
        <dbReference type="Pfam" id="PF14416"/>
    </source>
</evidence>
<dbReference type="GO" id="GO:0005794">
    <property type="term" value="C:Golgi apparatus"/>
    <property type="evidence" value="ECO:0007669"/>
    <property type="project" value="TreeGrafter"/>
</dbReference>
<evidence type="ECO:0000313" key="12">
    <source>
        <dbReference type="Proteomes" id="UP000507222"/>
    </source>
</evidence>
<evidence type="ECO:0000256" key="3">
    <source>
        <dbReference type="ARBA" id="ARBA00022692"/>
    </source>
</evidence>
<keyword evidence="4" id="KW-0735">Signal-anchor</keyword>
<dbReference type="PANTHER" id="PTHR32285">
    <property type="entry name" value="PROTEIN TRICHOME BIREFRINGENCE-LIKE 9-RELATED"/>
    <property type="match status" value="1"/>
</dbReference>
<feature type="domain" description="Trichome birefringence-like N-terminal" evidence="10">
    <location>
        <begin position="254"/>
        <end position="306"/>
    </location>
</feature>
<evidence type="ECO:0000256" key="6">
    <source>
        <dbReference type="ARBA" id="ARBA00023136"/>
    </source>
</evidence>
<feature type="domain" description="Trichome birefringence-like C-terminal" evidence="9">
    <location>
        <begin position="307"/>
        <end position="608"/>
    </location>
</feature>
<feature type="compositionally biased region" description="Basic and acidic residues" evidence="7">
    <location>
        <begin position="190"/>
        <end position="235"/>
    </location>
</feature>
<comment type="similarity">
    <text evidence="2">Belongs to the PC-esterase family. TBL subfamily.</text>
</comment>
<feature type="transmembrane region" description="Helical" evidence="8">
    <location>
        <begin position="79"/>
        <end position="97"/>
    </location>
</feature>
<evidence type="ECO:0000256" key="5">
    <source>
        <dbReference type="ARBA" id="ARBA00022989"/>
    </source>
</evidence>
<feature type="region of interest" description="Disordered" evidence="7">
    <location>
        <begin position="179"/>
        <end position="246"/>
    </location>
</feature>
<dbReference type="Pfam" id="PF13839">
    <property type="entry name" value="PC-Esterase"/>
    <property type="match status" value="1"/>
</dbReference>
<evidence type="ECO:0000256" key="8">
    <source>
        <dbReference type="SAM" id="Phobius"/>
    </source>
</evidence>
<evidence type="ECO:0000313" key="11">
    <source>
        <dbReference type="EMBL" id="CAB4281714.1"/>
    </source>
</evidence>
<gene>
    <name evidence="11" type="ORF">CURHAP_LOCUS34844</name>
</gene>
<dbReference type="InterPro" id="IPR025846">
    <property type="entry name" value="TBL_N"/>
</dbReference>
<protein>
    <submittedName>
        <fullName evidence="11">Uncharacterized protein</fullName>
    </submittedName>
</protein>
<dbReference type="AlphaFoldDB" id="A0A6J5V259"/>
<name>A0A6J5V259_PRUAR</name>
<evidence type="ECO:0000256" key="4">
    <source>
        <dbReference type="ARBA" id="ARBA00022968"/>
    </source>
</evidence>
<evidence type="ECO:0000259" key="9">
    <source>
        <dbReference type="Pfam" id="PF13839"/>
    </source>
</evidence>
<dbReference type="InterPro" id="IPR026057">
    <property type="entry name" value="TBL_C"/>
</dbReference>
<dbReference type="Proteomes" id="UP000507222">
    <property type="component" value="Unassembled WGS sequence"/>
</dbReference>
<dbReference type="EMBL" id="CAEKDK010000006">
    <property type="protein sequence ID" value="CAB4281714.1"/>
    <property type="molecule type" value="Genomic_DNA"/>
</dbReference>
<proteinExistence type="inferred from homology"/>
<dbReference type="GO" id="GO:0016413">
    <property type="term" value="F:O-acetyltransferase activity"/>
    <property type="evidence" value="ECO:0007669"/>
    <property type="project" value="InterPro"/>
</dbReference>
<accession>A0A6J5V259</accession>
<sequence>MADSPQSNPTRHQLHTRLIAESMTIVSPRPSVAHITVPDSIAAMSNTSPPSTRHSSPTKIDPSNFSLLSILFSKRKSMAFTYAFTFAFIACTFFLVFNPLPLRFKSILHASFYSSPQNPNAHLELSRKVDPFARKPDSSPHLDEIASLKVGEVKNESLKGNNNEDAQSSNPILSLFSESANQTSSNTEIEFSRKVEGSKKRKDTKEPKDSKVRSHSSSEDSNGKHGSKKKSDGKKASSKKQGKQTELKSELMNACDIFDGSWVRDNWYPLYAPGSCPLIDEPFNCFLNGRPDNGYERYRWQPKHCSIPRLNGKKMLRLLTGKRLVFVGDSLNRNMWESLLCILRNSVDNKSKVYEVSGREEFRTEGSYSFIFESKVVSMYLFLNGSKDYNCSVEFFQSRFLVQEWEMPEPSGSKKETLRIDLIERSSDNYQNADVLIFNTGHWWTHEKTSSGKGYYQEGSHVYGELNVDDAFEKALTTWARWVDTNVNPKKTAVFFRGYSPSHFRGGEWNSGGHCHGETKPTTNMESTEYAGEYPSNMKILDSVVKKMKTPIFYLNITTMTDFRKDAHPSIYRKPNLTEEERKPPMIQDCSHWCLPGVPDTWNELIYAQLLRRNQKQYKTEETTKSEDTILDMREIKLSSIFFF</sequence>
<comment type="subcellular location">
    <subcellularLocation>
        <location evidence="1">Membrane</location>
        <topology evidence="1">Single-pass membrane protein</topology>
    </subcellularLocation>
</comment>
<organism evidence="11 12">
    <name type="scientific">Prunus armeniaca</name>
    <name type="common">Apricot</name>
    <name type="synonym">Armeniaca vulgaris</name>
    <dbReference type="NCBI Taxonomy" id="36596"/>
    <lineage>
        <taxon>Eukaryota</taxon>
        <taxon>Viridiplantae</taxon>
        <taxon>Streptophyta</taxon>
        <taxon>Embryophyta</taxon>
        <taxon>Tracheophyta</taxon>
        <taxon>Spermatophyta</taxon>
        <taxon>Magnoliopsida</taxon>
        <taxon>eudicotyledons</taxon>
        <taxon>Gunneridae</taxon>
        <taxon>Pentapetalae</taxon>
        <taxon>rosids</taxon>
        <taxon>fabids</taxon>
        <taxon>Rosales</taxon>
        <taxon>Rosaceae</taxon>
        <taxon>Amygdaloideae</taxon>
        <taxon>Amygdaleae</taxon>
        <taxon>Prunus</taxon>
    </lineage>
</organism>
<dbReference type="Pfam" id="PF14416">
    <property type="entry name" value="PMR5N"/>
    <property type="match status" value="1"/>
</dbReference>
<keyword evidence="5 8" id="KW-1133">Transmembrane helix</keyword>
<feature type="compositionally biased region" description="Polar residues" evidence="7">
    <location>
        <begin position="179"/>
        <end position="189"/>
    </location>
</feature>
<reference evidence="11 12" key="1">
    <citation type="submission" date="2020-05" db="EMBL/GenBank/DDBJ databases">
        <authorList>
            <person name="Campoy J."/>
            <person name="Schneeberger K."/>
            <person name="Spophaly S."/>
        </authorList>
    </citation>
    <scope>NUCLEOTIDE SEQUENCE [LARGE SCALE GENOMIC DNA]</scope>
    <source>
        <strain evidence="11">PruArmRojPasFocal</strain>
    </source>
</reference>
<keyword evidence="6 8" id="KW-0472">Membrane</keyword>
<dbReference type="InterPro" id="IPR029962">
    <property type="entry name" value="TBL"/>
</dbReference>